<feature type="domain" description="Glycosyltransferase 2-like" evidence="2">
    <location>
        <begin position="8"/>
        <end position="132"/>
    </location>
</feature>
<dbReference type="InterPro" id="IPR029044">
    <property type="entry name" value="Nucleotide-diphossugar_trans"/>
</dbReference>
<dbReference type="PANTHER" id="PTHR48090:SF7">
    <property type="entry name" value="RFBJ PROTEIN"/>
    <property type="match status" value="1"/>
</dbReference>
<evidence type="ECO:0000256" key="1">
    <source>
        <dbReference type="SAM" id="Phobius"/>
    </source>
</evidence>
<dbReference type="AlphaFoldDB" id="A0A160VEJ3"/>
<feature type="transmembrane region" description="Helical" evidence="1">
    <location>
        <begin position="127"/>
        <end position="147"/>
    </location>
</feature>
<dbReference type="SUPFAM" id="SSF53448">
    <property type="entry name" value="Nucleotide-diphospho-sugar transferases"/>
    <property type="match status" value="1"/>
</dbReference>
<dbReference type="CDD" id="cd04179">
    <property type="entry name" value="DPM_DPG-synthase_like"/>
    <property type="match status" value="1"/>
</dbReference>
<reference evidence="3" key="1">
    <citation type="submission" date="2015-10" db="EMBL/GenBank/DDBJ databases">
        <authorList>
            <person name="Gilbert D.G."/>
        </authorList>
    </citation>
    <scope>NUCLEOTIDE SEQUENCE</scope>
</reference>
<keyword evidence="1" id="KW-0472">Membrane</keyword>
<keyword evidence="3" id="KW-0808">Transferase</keyword>
<evidence type="ECO:0000259" key="2">
    <source>
        <dbReference type="Pfam" id="PF00535"/>
    </source>
</evidence>
<protein>
    <submittedName>
        <fullName evidence="3">Glycosyl transferase, family 2</fullName>
    </submittedName>
</protein>
<name>A0A160VEJ3_9ZZZZ</name>
<dbReference type="Gene3D" id="3.90.550.10">
    <property type="entry name" value="Spore Coat Polysaccharide Biosynthesis Protein SpsA, Chain A"/>
    <property type="match status" value="1"/>
</dbReference>
<keyword evidence="1" id="KW-1133">Transmembrane helix</keyword>
<dbReference type="EMBL" id="FAXC01000135">
    <property type="protein sequence ID" value="CUV08873.1"/>
    <property type="molecule type" value="Genomic_DNA"/>
</dbReference>
<evidence type="ECO:0000313" key="3">
    <source>
        <dbReference type="EMBL" id="CUV08873.1"/>
    </source>
</evidence>
<keyword evidence="1" id="KW-0812">Transmembrane</keyword>
<dbReference type="PANTHER" id="PTHR48090">
    <property type="entry name" value="UNDECAPRENYL-PHOSPHATE 4-DEOXY-4-FORMAMIDO-L-ARABINOSE TRANSFERASE-RELATED"/>
    <property type="match status" value="1"/>
</dbReference>
<organism evidence="3">
    <name type="scientific">hydrothermal vent metagenome</name>
    <dbReference type="NCBI Taxonomy" id="652676"/>
    <lineage>
        <taxon>unclassified sequences</taxon>
        <taxon>metagenomes</taxon>
        <taxon>ecological metagenomes</taxon>
    </lineage>
</organism>
<dbReference type="InterPro" id="IPR001173">
    <property type="entry name" value="Glyco_trans_2-like"/>
</dbReference>
<dbReference type="Pfam" id="PF00535">
    <property type="entry name" value="Glycos_transf_2"/>
    <property type="match status" value="1"/>
</dbReference>
<accession>A0A160VEJ3</accession>
<proteinExistence type="predicted"/>
<dbReference type="InterPro" id="IPR050256">
    <property type="entry name" value="Glycosyltransferase_2"/>
</dbReference>
<sequence length="227" mass="25371">MTDKIDLSVIIPVYNEATTCAEIIKRVQAISIVNEIIVVDDASTDGTIHILEKIDNIKVIRHEQNSGKGAAVRTGLAHVTGKYVITQDADLEYDPNDFLKLAEPILNGSAEVVYGSRWLDKPIEWRIHYLINLMITLFANVFNGVFLTDMPTCYKLIPTNLLKALDLQANGFGIDAEITAKLTKNGTKISEVPIQYEKRGKSAGKKLRLQDGLVAAWTCFRHRFLEE</sequence>
<gene>
    <name evidence="3" type="ORF">MGWOODY_Mmi161</name>
</gene>
<dbReference type="GO" id="GO:0016740">
    <property type="term" value="F:transferase activity"/>
    <property type="evidence" value="ECO:0007669"/>
    <property type="project" value="UniProtKB-KW"/>
</dbReference>